<proteinExistence type="predicted"/>
<reference evidence="3 4" key="1">
    <citation type="submission" date="2020-08" db="EMBL/GenBank/DDBJ databases">
        <title>Sequencing the genomes of 1000 actinobacteria strains.</title>
        <authorList>
            <person name="Klenk H.-P."/>
        </authorList>
    </citation>
    <scope>NUCLEOTIDE SEQUENCE [LARGE SCALE GENOMIC DNA]</scope>
    <source>
        <strain evidence="3 4">DSM 45784</strain>
    </source>
</reference>
<name>A0A7W7DI14_9ACTN</name>
<dbReference type="CDD" id="cd00093">
    <property type="entry name" value="HTH_XRE"/>
    <property type="match status" value="1"/>
</dbReference>
<evidence type="ECO:0000313" key="3">
    <source>
        <dbReference type="EMBL" id="MBB4706146.1"/>
    </source>
</evidence>
<organism evidence="3 4">
    <name type="scientific">Sphaerisporangium siamense</name>
    <dbReference type="NCBI Taxonomy" id="795645"/>
    <lineage>
        <taxon>Bacteria</taxon>
        <taxon>Bacillati</taxon>
        <taxon>Actinomycetota</taxon>
        <taxon>Actinomycetes</taxon>
        <taxon>Streptosporangiales</taxon>
        <taxon>Streptosporangiaceae</taxon>
        <taxon>Sphaerisporangium</taxon>
    </lineage>
</organism>
<keyword evidence="4" id="KW-1185">Reference proteome</keyword>
<dbReference type="EMBL" id="JACHND010000002">
    <property type="protein sequence ID" value="MBB4706146.1"/>
    <property type="molecule type" value="Genomic_DNA"/>
</dbReference>
<dbReference type="Proteomes" id="UP000542210">
    <property type="component" value="Unassembled WGS sequence"/>
</dbReference>
<feature type="region of interest" description="Disordered" evidence="1">
    <location>
        <begin position="64"/>
        <end position="97"/>
    </location>
</feature>
<evidence type="ECO:0000256" key="1">
    <source>
        <dbReference type="SAM" id="MobiDB-lite"/>
    </source>
</evidence>
<dbReference type="AlphaFoldDB" id="A0A7W7DI14"/>
<evidence type="ECO:0000313" key="4">
    <source>
        <dbReference type="Proteomes" id="UP000542210"/>
    </source>
</evidence>
<feature type="domain" description="HTH cro/C1-type" evidence="2">
    <location>
        <begin position="12"/>
        <end position="66"/>
    </location>
</feature>
<sequence>MKATDTPVIHPLRKWRRDRGITLLEASGLTGVHASALSRIERRQINPRPMTKVAIARALGAPVGRLFPAPGADPLAPRPRRKPGRPASSRPADPQTP</sequence>
<protein>
    <submittedName>
        <fullName evidence="3">Transcriptional regulator with XRE-family HTH domain</fullName>
    </submittedName>
</protein>
<comment type="caution">
    <text evidence="3">The sequence shown here is derived from an EMBL/GenBank/DDBJ whole genome shotgun (WGS) entry which is preliminary data.</text>
</comment>
<dbReference type="Pfam" id="PF13560">
    <property type="entry name" value="HTH_31"/>
    <property type="match status" value="1"/>
</dbReference>
<dbReference type="RefSeq" id="WP_184890002.1">
    <property type="nucleotide sequence ID" value="NZ_BOOV01000055.1"/>
</dbReference>
<dbReference type="InterPro" id="IPR010982">
    <property type="entry name" value="Lambda_DNA-bd_dom_sf"/>
</dbReference>
<gene>
    <name evidence="3" type="ORF">BJ982_007776</name>
</gene>
<dbReference type="SUPFAM" id="SSF47413">
    <property type="entry name" value="lambda repressor-like DNA-binding domains"/>
    <property type="match status" value="1"/>
</dbReference>
<dbReference type="InterPro" id="IPR001387">
    <property type="entry name" value="Cro/C1-type_HTH"/>
</dbReference>
<dbReference type="Gene3D" id="1.10.260.40">
    <property type="entry name" value="lambda repressor-like DNA-binding domains"/>
    <property type="match status" value="1"/>
</dbReference>
<dbReference type="GO" id="GO:0003677">
    <property type="term" value="F:DNA binding"/>
    <property type="evidence" value="ECO:0007669"/>
    <property type="project" value="InterPro"/>
</dbReference>
<dbReference type="SMART" id="SM00530">
    <property type="entry name" value="HTH_XRE"/>
    <property type="match status" value="1"/>
</dbReference>
<accession>A0A7W7DI14</accession>
<dbReference type="PROSITE" id="PS50943">
    <property type="entry name" value="HTH_CROC1"/>
    <property type="match status" value="1"/>
</dbReference>
<feature type="compositionally biased region" description="Low complexity" evidence="1">
    <location>
        <begin position="85"/>
        <end position="97"/>
    </location>
</feature>
<evidence type="ECO:0000259" key="2">
    <source>
        <dbReference type="PROSITE" id="PS50943"/>
    </source>
</evidence>